<sequence length="232" mass="25940">MPQGQPSEDAIVYNTRCPVILDLCKRESGARGIPRVKPNGQGLVSRFLRPILPRRKLAVKTEEIYQNMNHDRIQPTFRYAGRRIRCTPMNGIHDSADPTRLTKNGDPWALRLFTEIIIGIPGLTFPDPMAADSMPWKDTLKPHASTTPFLRFRNNLSPSWKSPYSGSLSQAVYEARCEITSTDIAATIGLCMSPDYFPGEASVSKFLECHSIGSRLEDQEPALEIAAKMRPP</sequence>
<gene>
    <name evidence="1" type="ORF">EV421DRAFT_2024955</name>
</gene>
<accession>A0AA39IVP1</accession>
<name>A0AA39IVP1_9AGAR</name>
<keyword evidence="2" id="KW-1185">Reference proteome</keyword>
<reference evidence="1" key="1">
    <citation type="submission" date="2023-06" db="EMBL/GenBank/DDBJ databases">
        <authorList>
            <consortium name="Lawrence Berkeley National Laboratory"/>
            <person name="Ahrendt S."/>
            <person name="Sahu N."/>
            <person name="Indic B."/>
            <person name="Wong-Bajracharya J."/>
            <person name="Merenyi Z."/>
            <person name="Ke H.-M."/>
            <person name="Monk M."/>
            <person name="Kocsube S."/>
            <person name="Drula E."/>
            <person name="Lipzen A."/>
            <person name="Balint B."/>
            <person name="Henrissat B."/>
            <person name="Andreopoulos B."/>
            <person name="Martin F.M."/>
            <person name="Harder C.B."/>
            <person name="Rigling D."/>
            <person name="Ford K.L."/>
            <person name="Foster G.D."/>
            <person name="Pangilinan J."/>
            <person name="Papanicolaou A."/>
            <person name="Barry K."/>
            <person name="LaButti K."/>
            <person name="Viragh M."/>
            <person name="Koriabine M."/>
            <person name="Yan M."/>
            <person name="Riley R."/>
            <person name="Champramary S."/>
            <person name="Plett K.L."/>
            <person name="Tsai I.J."/>
            <person name="Slot J."/>
            <person name="Sipos G."/>
            <person name="Plett J."/>
            <person name="Nagy L.G."/>
            <person name="Grigoriev I.V."/>
        </authorList>
    </citation>
    <scope>NUCLEOTIDE SEQUENCE</scope>
    <source>
        <strain evidence="1">FPL87.14</strain>
    </source>
</reference>
<dbReference type="AlphaFoldDB" id="A0AA39IVP1"/>
<comment type="caution">
    <text evidence="1">The sequence shown here is derived from an EMBL/GenBank/DDBJ whole genome shotgun (WGS) entry which is preliminary data.</text>
</comment>
<dbReference type="Proteomes" id="UP001175226">
    <property type="component" value="Unassembled WGS sequence"/>
</dbReference>
<proteinExistence type="predicted"/>
<evidence type="ECO:0000313" key="1">
    <source>
        <dbReference type="EMBL" id="KAK0430710.1"/>
    </source>
</evidence>
<dbReference type="EMBL" id="JAUEPT010000136">
    <property type="protein sequence ID" value="KAK0430710.1"/>
    <property type="molecule type" value="Genomic_DNA"/>
</dbReference>
<organism evidence="1 2">
    <name type="scientific">Armillaria borealis</name>
    <dbReference type="NCBI Taxonomy" id="47425"/>
    <lineage>
        <taxon>Eukaryota</taxon>
        <taxon>Fungi</taxon>
        <taxon>Dikarya</taxon>
        <taxon>Basidiomycota</taxon>
        <taxon>Agaricomycotina</taxon>
        <taxon>Agaricomycetes</taxon>
        <taxon>Agaricomycetidae</taxon>
        <taxon>Agaricales</taxon>
        <taxon>Marasmiineae</taxon>
        <taxon>Physalacriaceae</taxon>
        <taxon>Armillaria</taxon>
    </lineage>
</organism>
<evidence type="ECO:0000313" key="2">
    <source>
        <dbReference type="Proteomes" id="UP001175226"/>
    </source>
</evidence>
<protein>
    <submittedName>
        <fullName evidence="1">Uncharacterized protein</fullName>
    </submittedName>
</protein>